<proteinExistence type="predicted"/>
<dbReference type="Proteomes" id="UP001054837">
    <property type="component" value="Unassembled WGS sequence"/>
</dbReference>
<keyword evidence="3" id="KW-1185">Reference proteome</keyword>
<accession>A0AAV4TML9</accession>
<name>A0AAV4TML9_9ARAC</name>
<evidence type="ECO:0000313" key="3">
    <source>
        <dbReference type="Proteomes" id="UP001054837"/>
    </source>
</evidence>
<organism evidence="2 3">
    <name type="scientific">Caerostris darwini</name>
    <dbReference type="NCBI Taxonomy" id="1538125"/>
    <lineage>
        <taxon>Eukaryota</taxon>
        <taxon>Metazoa</taxon>
        <taxon>Ecdysozoa</taxon>
        <taxon>Arthropoda</taxon>
        <taxon>Chelicerata</taxon>
        <taxon>Arachnida</taxon>
        <taxon>Araneae</taxon>
        <taxon>Araneomorphae</taxon>
        <taxon>Entelegynae</taxon>
        <taxon>Araneoidea</taxon>
        <taxon>Araneidae</taxon>
        <taxon>Caerostris</taxon>
    </lineage>
</organism>
<gene>
    <name evidence="2" type="ORF">CDAR_456791</name>
</gene>
<sequence length="84" mass="9276">MSNKGFQTRSFDHRKQNNAGKISGNASWPLLVASVPSSAHLIHHPIKGQSTFHSLLKDLGFERSSGRRDFVLGPKYMKNVSAPT</sequence>
<dbReference type="AlphaFoldDB" id="A0AAV4TML9"/>
<evidence type="ECO:0000313" key="2">
    <source>
        <dbReference type="EMBL" id="GIY46691.1"/>
    </source>
</evidence>
<reference evidence="2 3" key="1">
    <citation type="submission" date="2021-06" db="EMBL/GenBank/DDBJ databases">
        <title>Caerostris darwini draft genome.</title>
        <authorList>
            <person name="Kono N."/>
            <person name="Arakawa K."/>
        </authorList>
    </citation>
    <scope>NUCLEOTIDE SEQUENCE [LARGE SCALE GENOMIC DNA]</scope>
</reference>
<protein>
    <submittedName>
        <fullName evidence="2">Uncharacterized protein</fullName>
    </submittedName>
</protein>
<feature type="region of interest" description="Disordered" evidence="1">
    <location>
        <begin position="1"/>
        <end position="23"/>
    </location>
</feature>
<dbReference type="EMBL" id="BPLQ01009807">
    <property type="protein sequence ID" value="GIY46691.1"/>
    <property type="molecule type" value="Genomic_DNA"/>
</dbReference>
<evidence type="ECO:0000256" key="1">
    <source>
        <dbReference type="SAM" id="MobiDB-lite"/>
    </source>
</evidence>
<comment type="caution">
    <text evidence="2">The sequence shown here is derived from an EMBL/GenBank/DDBJ whole genome shotgun (WGS) entry which is preliminary data.</text>
</comment>